<sequence>MAREAAAAVLRMEQGSGGGQTALYLDALAAFVKSTAKASDRRLRGRLARLTLAGAHTGVGEYLPPASHSQLKEALFAFDSCAWSWSDTEADIAAVLSGLPNEHALLQELNTLGEQIAACMASGNGARAPRSGSANASNLTPGVPNAWGDLAGAAGNMMQLQPMAPSLSTPFWSAASLSSPSAPYGRVSQMPQLNAGGGGGTAAVAAAAAASAAAAPPMNRLRPPLARSGASANQDMAWGLHERDLSYNIPQLTQQGHSSSGSSAHHARHGQQMQGHQGVSAQYRSASRTAAAAHSGDPVYRDMSVYPGSQHAGSHFHQQILNDVYGGDDVMDPRTAYPPVFASPAAARCRCALLLLLLLPLLLLLLPQLVASAPPAQQRMGSPTASPTHTAYRPPPQTWAYRD</sequence>
<name>A0A835YJY3_9STRA</name>
<feature type="compositionally biased region" description="Polar residues" evidence="1">
    <location>
        <begin position="379"/>
        <end position="389"/>
    </location>
</feature>
<reference evidence="2" key="1">
    <citation type="submission" date="2021-02" db="EMBL/GenBank/DDBJ databases">
        <title>First Annotated Genome of the Yellow-green Alga Tribonema minus.</title>
        <authorList>
            <person name="Mahan K.M."/>
        </authorList>
    </citation>
    <scope>NUCLEOTIDE SEQUENCE</scope>
    <source>
        <strain evidence="2">UTEX B ZZ1240</strain>
    </source>
</reference>
<proteinExistence type="predicted"/>
<evidence type="ECO:0000313" key="2">
    <source>
        <dbReference type="EMBL" id="KAG5176684.1"/>
    </source>
</evidence>
<evidence type="ECO:0000256" key="1">
    <source>
        <dbReference type="SAM" id="MobiDB-lite"/>
    </source>
</evidence>
<organism evidence="2 3">
    <name type="scientific">Tribonema minus</name>
    <dbReference type="NCBI Taxonomy" id="303371"/>
    <lineage>
        <taxon>Eukaryota</taxon>
        <taxon>Sar</taxon>
        <taxon>Stramenopiles</taxon>
        <taxon>Ochrophyta</taxon>
        <taxon>PX clade</taxon>
        <taxon>Xanthophyceae</taxon>
        <taxon>Tribonematales</taxon>
        <taxon>Tribonemataceae</taxon>
        <taxon>Tribonema</taxon>
    </lineage>
</organism>
<evidence type="ECO:0000313" key="3">
    <source>
        <dbReference type="Proteomes" id="UP000664859"/>
    </source>
</evidence>
<dbReference type="AlphaFoldDB" id="A0A835YJY3"/>
<feature type="compositionally biased region" description="Low complexity" evidence="1">
    <location>
        <begin position="254"/>
        <end position="264"/>
    </location>
</feature>
<feature type="region of interest" description="Disordered" evidence="1">
    <location>
        <begin position="252"/>
        <end position="294"/>
    </location>
</feature>
<dbReference type="EMBL" id="JAFCMP010000535">
    <property type="protein sequence ID" value="KAG5176684.1"/>
    <property type="molecule type" value="Genomic_DNA"/>
</dbReference>
<keyword evidence="3" id="KW-1185">Reference proteome</keyword>
<dbReference type="Proteomes" id="UP000664859">
    <property type="component" value="Unassembled WGS sequence"/>
</dbReference>
<gene>
    <name evidence="2" type="ORF">JKP88DRAFT_282704</name>
</gene>
<protein>
    <submittedName>
        <fullName evidence="2">Uncharacterized protein</fullName>
    </submittedName>
</protein>
<feature type="compositionally biased region" description="Low complexity" evidence="1">
    <location>
        <begin position="280"/>
        <end position="294"/>
    </location>
</feature>
<feature type="region of interest" description="Disordered" evidence="1">
    <location>
        <begin position="376"/>
        <end position="403"/>
    </location>
</feature>
<accession>A0A835YJY3</accession>
<comment type="caution">
    <text evidence="2">The sequence shown here is derived from an EMBL/GenBank/DDBJ whole genome shotgun (WGS) entry which is preliminary data.</text>
</comment>